<protein>
    <recommendedName>
        <fullName evidence="2">YrhK domain-containing protein</fullName>
    </recommendedName>
</protein>
<dbReference type="AlphaFoldDB" id="A0A1W5ZR77"/>
<keyword evidence="1" id="KW-0472">Membrane</keyword>
<dbReference type="EMBL" id="CP020772">
    <property type="protein sequence ID" value="ARI75793.1"/>
    <property type="molecule type" value="Genomic_DNA"/>
</dbReference>
<organism evidence="3 4">
    <name type="scientific">Halobacillus mangrovi</name>
    <dbReference type="NCBI Taxonomy" id="402384"/>
    <lineage>
        <taxon>Bacteria</taxon>
        <taxon>Bacillati</taxon>
        <taxon>Bacillota</taxon>
        <taxon>Bacilli</taxon>
        <taxon>Bacillales</taxon>
        <taxon>Bacillaceae</taxon>
        <taxon>Halobacillus</taxon>
    </lineage>
</organism>
<evidence type="ECO:0000259" key="2">
    <source>
        <dbReference type="Pfam" id="PF14145"/>
    </source>
</evidence>
<feature type="domain" description="YrhK" evidence="2">
    <location>
        <begin position="33"/>
        <end position="87"/>
    </location>
</feature>
<keyword evidence="1" id="KW-1133">Transmembrane helix</keyword>
<feature type="transmembrane region" description="Helical" evidence="1">
    <location>
        <begin position="36"/>
        <end position="58"/>
    </location>
</feature>
<sequence>MSSTRQEANANSQTKEQYVDISMGKHEIFFKKEYKILYTINEFLLGLWFLVGSICFYFEELKTWGVTLFVLGSMQMLIRPSIRLVHSFHMRKHYEREYEEKQ</sequence>
<accession>A0A1W5ZR77</accession>
<evidence type="ECO:0000313" key="3">
    <source>
        <dbReference type="EMBL" id="ARI75793.1"/>
    </source>
</evidence>
<gene>
    <name evidence="3" type="ORF">HM131_02645</name>
</gene>
<evidence type="ECO:0000313" key="4">
    <source>
        <dbReference type="Proteomes" id="UP000192527"/>
    </source>
</evidence>
<evidence type="ECO:0000256" key="1">
    <source>
        <dbReference type="SAM" id="Phobius"/>
    </source>
</evidence>
<dbReference type="STRING" id="402384.HM131_02645"/>
<dbReference type="KEGG" id="hmn:HM131_02645"/>
<dbReference type="OrthoDB" id="2135402at2"/>
<proteinExistence type="predicted"/>
<dbReference type="InterPro" id="IPR025424">
    <property type="entry name" value="YrhK_domain"/>
</dbReference>
<dbReference type="Proteomes" id="UP000192527">
    <property type="component" value="Chromosome"/>
</dbReference>
<feature type="transmembrane region" description="Helical" evidence="1">
    <location>
        <begin position="64"/>
        <end position="82"/>
    </location>
</feature>
<dbReference type="RefSeq" id="WP_085027670.1">
    <property type="nucleotide sequence ID" value="NZ_CP020772.1"/>
</dbReference>
<name>A0A1W5ZR77_9BACI</name>
<keyword evidence="1" id="KW-0812">Transmembrane</keyword>
<keyword evidence="4" id="KW-1185">Reference proteome</keyword>
<reference evidence="3 4" key="1">
    <citation type="submission" date="2017-04" db="EMBL/GenBank/DDBJ databases">
        <title>The whole genome sequencing and assembly of Halobacillus mangrovi strain.</title>
        <authorList>
            <person name="Lee S.-J."/>
            <person name="Park M.-K."/>
            <person name="Kim J.-Y."/>
            <person name="Lee Y.-J."/>
            <person name="Yi H."/>
            <person name="Bahn Y.-S."/>
            <person name="Kim J.F."/>
            <person name="Lee D.-W."/>
        </authorList>
    </citation>
    <scope>NUCLEOTIDE SEQUENCE [LARGE SCALE GENOMIC DNA]</scope>
    <source>
        <strain evidence="3 4">KTB 131</strain>
    </source>
</reference>
<dbReference type="Pfam" id="PF14145">
    <property type="entry name" value="YrhK"/>
    <property type="match status" value="1"/>
</dbReference>